<sequence>MVKTNYVLTRGPGIAIQLEAHKLQWLLIVLQFSRALVPKSKFPH</sequence>
<dbReference type="AlphaFoldDB" id="A0A0E9PEY7"/>
<reference evidence="1" key="1">
    <citation type="submission" date="2014-11" db="EMBL/GenBank/DDBJ databases">
        <authorList>
            <person name="Amaro Gonzalez C."/>
        </authorList>
    </citation>
    <scope>NUCLEOTIDE SEQUENCE</scope>
</reference>
<name>A0A0E9PEY7_ANGAN</name>
<protein>
    <submittedName>
        <fullName evidence="1">Uncharacterized protein</fullName>
    </submittedName>
</protein>
<accession>A0A0E9PEY7</accession>
<reference evidence="1" key="2">
    <citation type="journal article" date="2015" name="Fish Shellfish Immunol.">
        <title>Early steps in the European eel (Anguilla anguilla)-Vibrio vulnificus interaction in the gills: Role of the RtxA13 toxin.</title>
        <authorList>
            <person name="Callol A."/>
            <person name="Pajuelo D."/>
            <person name="Ebbesson L."/>
            <person name="Teles M."/>
            <person name="MacKenzie S."/>
            <person name="Amaro C."/>
        </authorList>
    </citation>
    <scope>NUCLEOTIDE SEQUENCE</scope>
</reference>
<dbReference type="EMBL" id="GBXM01106174">
    <property type="protein sequence ID" value="JAH02403.1"/>
    <property type="molecule type" value="Transcribed_RNA"/>
</dbReference>
<organism evidence="1">
    <name type="scientific">Anguilla anguilla</name>
    <name type="common">European freshwater eel</name>
    <name type="synonym">Muraena anguilla</name>
    <dbReference type="NCBI Taxonomy" id="7936"/>
    <lineage>
        <taxon>Eukaryota</taxon>
        <taxon>Metazoa</taxon>
        <taxon>Chordata</taxon>
        <taxon>Craniata</taxon>
        <taxon>Vertebrata</taxon>
        <taxon>Euteleostomi</taxon>
        <taxon>Actinopterygii</taxon>
        <taxon>Neopterygii</taxon>
        <taxon>Teleostei</taxon>
        <taxon>Anguilliformes</taxon>
        <taxon>Anguillidae</taxon>
        <taxon>Anguilla</taxon>
    </lineage>
</organism>
<proteinExistence type="predicted"/>
<evidence type="ECO:0000313" key="1">
    <source>
        <dbReference type="EMBL" id="JAH02403.1"/>
    </source>
</evidence>